<proteinExistence type="predicted"/>
<protein>
    <recommendedName>
        <fullName evidence="3">RNase H type-1 domain-containing protein</fullName>
    </recommendedName>
</protein>
<dbReference type="InterPro" id="IPR012337">
    <property type="entry name" value="RNaseH-like_sf"/>
</dbReference>
<evidence type="ECO:0000313" key="1">
    <source>
        <dbReference type="EMBL" id="MED6135513.1"/>
    </source>
</evidence>
<organism evidence="1 2">
    <name type="scientific">Stylosanthes scabra</name>
    <dbReference type="NCBI Taxonomy" id="79078"/>
    <lineage>
        <taxon>Eukaryota</taxon>
        <taxon>Viridiplantae</taxon>
        <taxon>Streptophyta</taxon>
        <taxon>Embryophyta</taxon>
        <taxon>Tracheophyta</taxon>
        <taxon>Spermatophyta</taxon>
        <taxon>Magnoliopsida</taxon>
        <taxon>eudicotyledons</taxon>
        <taxon>Gunneridae</taxon>
        <taxon>Pentapetalae</taxon>
        <taxon>rosids</taxon>
        <taxon>fabids</taxon>
        <taxon>Fabales</taxon>
        <taxon>Fabaceae</taxon>
        <taxon>Papilionoideae</taxon>
        <taxon>50 kb inversion clade</taxon>
        <taxon>dalbergioids sensu lato</taxon>
        <taxon>Dalbergieae</taxon>
        <taxon>Pterocarpus clade</taxon>
        <taxon>Stylosanthes</taxon>
    </lineage>
</organism>
<evidence type="ECO:0000313" key="2">
    <source>
        <dbReference type="Proteomes" id="UP001341840"/>
    </source>
</evidence>
<name>A0ABU6SHM6_9FABA</name>
<keyword evidence="2" id="KW-1185">Reference proteome</keyword>
<dbReference type="PANTHER" id="PTHR47074">
    <property type="entry name" value="BNAC02G40300D PROTEIN"/>
    <property type="match status" value="1"/>
</dbReference>
<dbReference type="PANTHER" id="PTHR47074:SF11">
    <property type="entry name" value="REVERSE TRANSCRIPTASE-LIKE PROTEIN"/>
    <property type="match status" value="1"/>
</dbReference>
<accession>A0ABU6SHM6</accession>
<comment type="caution">
    <text evidence="1">The sequence shown here is derived from an EMBL/GenBank/DDBJ whole genome shotgun (WGS) entry which is preliminary data.</text>
</comment>
<sequence>MTTNRRNTNLVRWRAPPGDWAKANMDAAFDKDTGRGAISVVIRNNRGKLIKAGDSTVEAWAIMQDIHKLFKDLPHKGMTWIPRSGNRLAHAVAKRTAEGMLPPNWSMNPPAEIKQIITQESF</sequence>
<dbReference type="SUPFAM" id="SSF53098">
    <property type="entry name" value="Ribonuclease H-like"/>
    <property type="match status" value="1"/>
</dbReference>
<dbReference type="Proteomes" id="UP001341840">
    <property type="component" value="Unassembled WGS sequence"/>
</dbReference>
<reference evidence="1 2" key="1">
    <citation type="journal article" date="2023" name="Plants (Basel)">
        <title>Bridging the Gap: Combining Genomics and Transcriptomics Approaches to Understand Stylosanthes scabra, an Orphan Legume from the Brazilian Caatinga.</title>
        <authorList>
            <person name="Ferreira-Neto J.R.C."/>
            <person name="da Silva M.D."/>
            <person name="Binneck E."/>
            <person name="de Melo N.F."/>
            <person name="da Silva R.H."/>
            <person name="de Melo A.L.T.M."/>
            <person name="Pandolfi V."/>
            <person name="Bustamante F.O."/>
            <person name="Brasileiro-Vidal A.C."/>
            <person name="Benko-Iseppon A.M."/>
        </authorList>
    </citation>
    <scope>NUCLEOTIDE SEQUENCE [LARGE SCALE GENOMIC DNA]</scope>
    <source>
        <tissue evidence="1">Leaves</tissue>
    </source>
</reference>
<gene>
    <name evidence="1" type="ORF">PIB30_047270</name>
</gene>
<dbReference type="InterPro" id="IPR052929">
    <property type="entry name" value="RNase_H-like_EbsB-rel"/>
</dbReference>
<evidence type="ECO:0008006" key="3">
    <source>
        <dbReference type="Google" id="ProtNLM"/>
    </source>
</evidence>
<dbReference type="EMBL" id="JASCZI010060716">
    <property type="protein sequence ID" value="MED6135513.1"/>
    <property type="molecule type" value="Genomic_DNA"/>
</dbReference>